<feature type="non-terminal residue" evidence="1">
    <location>
        <position position="32"/>
    </location>
</feature>
<name>X0YNM2_9ZZZZ</name>
<dbReference type="AlphaFoldDB" id="X0YNM2"/>
<protein>
    <submittedName>
        <fullName evidence="1">Uncharacterized protein</fullName>
    </submittedName>
</protein>
<sequence>MGIDRDALHSSITGVLEVITGLTRQIIGKDFE</sequence>
<reference evidence="1" key="1">
    <citation type="journal article" date="2014" name="Front. Microbiol.">
        <title>High frequency of phylogenetically diverse reductive dehalogenase-homologous genes in deep subseafloor sedimentary metagenomes.</title>
        <authorList>
            <person name="Kawai M."/>
            <person name="Futagami T."/>
            <person name="Toyoda A."/>
            <person name="Takaki Y."/>
            <person name="Nishi S."/>
            <person name="Hori S."/>
            <person name="Arai W."/>
            <person name="Tsubouchi T."/>
            <person name="Morono Y."/>
            <person name="Uchiyama I."/>
            <person name="Ito T."/>
            <person name="Fujiyama A."/>
            <person name="Inagaki F."/>
            <person name="Takami H."/>
        </authorList>
    </citation>
    <scope>NUCLEOTIDE SEQUENCE</scope>
    <source>
        <strain evidence="1">Expedition CK06-06</strain>
    </source>
</reference>
<dbReference type="EMBL" id="BARS01049932">
    <property type="protein sequence ID" value="GAG38326.1"/>
    <property type="molecule type" value="Genomic_DNA"/>
</dbReference>
<organism evidence="1">
    <name type="scientific">marine sediment metagenome</name>
    <dbReference type="NCBI Taxonomy" id="412755"/>
    <lineage>
        <taxon>unclassified sequences</taxon>
        <taxon>metagenomes</taxon>
        <taxon>ecological metagenomes</taxon>
    </lineage>
</organism>
<evidence type="ECO:0000313" key="1">
    <source>
        <dbReference type="EMBL" id="GAG38326.1"/>
    </source>
</evidence>
<proteinExistence type="predicted"/>
<gene>
    <name evidence="1" type="ORF">S01H1_74619</name>
</gene>
<comment type="caution">
    <text evidence="1">The sequence shown here is derived from an EMBL/GenBank/DDBJ whole genome shotgun (WGS) entry which is preliminary data.</text>
</comment>
<accession>X0YNM2</accession>